<dbReference type="EMBL" id="CAJGYO010000001">
    <property type="protein sequence ID" value="CAD6205328.1"/>
    <property type="molecule type" value="Genomic_DNA"/>
</dbReference>
<accession>A0A811MIK1</accession>
<sequence length="135" mass="15540">MALKMAGCTLSVDTFARYYETRMHKKVIKDKRTKSEMIAHYGSYNFVSKKTRGTVSIVPAYRNKWPRWMNYWFYHRVCSDEDVVKAVANDLPKAHIMVSQMVPMEGLRLAEFQIGGKANVAATDAFGLTSHWQIN</sequence>
<organism evidence="1 2">
    <name type="scientific">Miscanthus lutarioriparius</name>
    <dbReference type="NCBI Taxonomy" id="422564"/>
    <lineage>
        <taxon>Eukaryota</taxon>
        <taxon>Viridiplantae</taxon>
        <taxon>Streptophyta</taxon>
        <taxon>Embryophyta</taxon>
        <taxon>Tracheophyta</taxon>
        <taxon>Spermatophyta</taxon>
        <taxon>Magnoliopsida</taxon>
        <taxon>Liliopsida</taxon>
        <taxon>Poales</taxon>
        <taxon>Poaceae</taxon>
        <taxon>PACMAD clade</taxon>
        <taxon>Panicoideae</taxon>
        <taxon>Andropogonodae</taxon>
        <taxon>Andropogoneae</taxon>
        <taxon>Saccharinae</taxon>
        <taxon>Miscanthus</taxon>
    </lineage>
</organism>
<keyword evidence="2" id="KW-1185">Reference proteome</keyword>
<protein>
    <submittedName>
        <fullName evidence="1">Uncharacterized protein</fullName>
    </submittedName>
</protein>
<name>A0A811MIK1_9POAL</name>
<dbReference type="Proteomes" id="UP000604825">
    <property type="component" value="Unassembled WGS sequence"/>
</dbReference>
<gene>
    <name evidence="1" type="ORF">NCGR_LOCUS3159</name>
</gene>
<reference evidence="1" key="1">
    <citation type="submission" date="2020-10" db="EMBL/GenBank/DDBJ databases">
        <authorList>
            <person name="Han B."/>
            <person name="Lu T."/>
            <person name="Zhao Q."/>
            <person name="Huang X."/>
            <person name="Zhao Y."/>
        </authorList>
    </citation>
    <scope>NUCLEOTIDE SEQUENCE</scope>
</reference>
<evidence type="ECO:0000313" key="2">
    <source>
        <dbReference type="Proteomes" id="UP000604825"/>
    </source>
</evidence>
<proteinExistence type="predicted"/>
<dbReference type="AlphaFoldDB" id="A0A811MIK1"/>
<evidence type="ECO:0000313" key="1">
    <source>
        <dbReference type="EMBL" id="CAD6205328.1"/>
    </source>
</evidence>
<comment type="caution">
    <text evidence="1">The sequence shown here is derived from an EMBL/GenBank/DDBJ whole genome shotgun (WGS) entry which is preliminary data.</text>
</comment>